<evidence type="ECO:0000256" key="7">
    <source>
        <dbReference type="ARBA" id="ARBA00022695"/>
    </source>
</evidence>
<dbReference type="InterPro" id="IPR046938">
    <property type="entry name" value="DNA_clamp_sf"/>
</dbReference>
<protein>
    <recommendedName>
        <fullName evidence="11">Beta sliding clamp</fullName>
    </recommendedName>
</protein>
<feature type="domain" description="DNA polymerase III beta sliding clamp N-terminal" evidence="12">
    <location>
        <begin position="1"/>
        <end position="121"/>
    </location>
</feature>
<dbReference type="Gene3D" id="3.10.150.10">
    <property type="entry name" value="DNA Polymerase III, subunit A, domain 2"/>
    <property type="match status" value="1"/>
</dbReference>
<dbReference type="Gene3D" id="3.70.10.10">
    <property type="match status" value="1"/>
</dbReference>
<evidence type="ECO:0000256" key="1">
    <source>
        <dbReference type="ARBA" id="ARBA00002266"/>
    </source>
</evidence>
<dbReference type="PANTHER" id="PTHR30478">
    <property type="entry name" value="DNA POLYMERASE III SUBUNIT BETA"/>
    <property type="match status" value="1"/>
</dbReference>
<proteinExistence type="inferred from homology"/>
<keyword evidence="10" id="KW-0238">DNA-binding</keyword>
<evidence type="ECO:0000256" key="9">
    <source>
        <dbReference type="ARBA" id="ARBA00022932"/>
    </source>
</evidence>
<dbReference type="Pfam" id="PF00712">
    <property type="entry name" value="DNA_pol3_beta"/>
    <property type="match status" value="1"/>
</dbReference>
<dbReference type="Proteomes" id="UP000512167">
    <property type="component" value="Chromosome"/>
</dbReference>
<comment type="subcellular location">
    <subcellularLocation>
        <location evidence="2 11">Cytoplasm</location>
    </subcellularLocation>
</comment>
<comment type="function">
    <text evidence="1 11">Confers DNA tethering and processivity to DNA polymerases and other proteins. Acts as a clamp, forming a ring around DNA (a reaction catalyzed by the clamp-loading complex) which diffuses in an ATP-independent manner freely and bidirectionally along dsDNA. Initially characterized for its ability to contact the catalytic subunit of DNA polymerase III (Pol III), a complex, multichain enzyme responsible for most of the replicative synthesis in bacteria; Pol III exhibits 3'-5' exonuclease proofreading activity. The beta chain is required for initiation of replication as well as for processivity of DNA replication.</text>
</comment>
<evidence type="ECO:0000256" key="10">
    <source>
        <dbReference type="ARBA" id="ARBA00023125"/>
    </source>
</evidence>
<dbReference type="CDD" id="cd00140">
    <property type="entry name" value="beta_clamp"/>
    <property type="match status" value="1"/>
</dbReference>
<dbReference type="GO" id="GO:0003887">
    <property type="term" value="F:DNA-directed DNA polymerase activity"/>
    <property type="evidence" value="ECO:0007669"/>
    <property type="project" value="UniProtKB-UniRule"/>
</dbReference>
<evidence type="ECO:0000256" key="6">
    <source>
        <dbReference type="ARBA" id="ARBA00022679"/>
    </source>
</evidence>
<evidence type="ECO:0000256" key="11">
    <source>
        <dbReference type="PIRNR" id="PIRNR000804"/>
    </source>
</evidence>
<dbReference type="GO" id="GO:0009360">
    <property type="term" value="C:DNA polymerase III complex"/>
    <property type="evidence" value="ECO:0007669"/>
    <property type="project" value="InterPro"/>
</dbReference>
<dbReference type="InterPro" id="IPR001001">
    <property type="entry name" value="DNA_polIII_beta"/>
</dbReference>
<keyword evidence="7 11" id="KW-0548">Nucleotidyltransferase</keyword>
<reference evidence="15 16" key="1">
    <citation type="submission" date="2020-04" db="EMBL/GenBank/DDBJ databases">
        <authorList>
            <person name="Zheng R.K."/>
            <person name="Sun C.M."/>
        </authorList>
    </citation>
    <scope>NUCLEOTIDE SEQUENCE [LARGE SCALE GENOMIC DNA]</scope>
    <source>
        <strain evidence="16">zrk29</strain>
    </source>
</reference>
<evidence type="ECO:0000256" key="3">
    <source>
        <dbReference type="ARBA" id="ARBA00010752"/>
    </source>
</evidence>
<dbReference type="NCBIfam" id="TIGR00663">
    <property type="entry name" value="dnan"/>
    <property type="match status" value="1"/>
</dbReference>
<dbReference type="Pfam" id="PF02767">
    <property type="entry name" value="DNA_pol3_beta_2"/>
    <property type="match status" value="1"/>
</dbReference>
<evidence type="ECO:0000256" key="5">
    <source>
        <dbReference type="ARBA" id="ARBA00022490"/>
    </source>
</evidence>
<dbReference type="GO" id="GO:0003677">
    <property type="term" value="F:DNA binding"/>
    <property type="evidence" value="ECO:0007669"/>
    <property type="project" value="UniProtKB-UniRule"/>
</dbReference>
<feature type="domain" description="DNA polymerase III beta sliding clamp central" evidence="13">
    <location>
        <begin position="132"/>
        <end position="245"/>
    </location>
</feature>
<dbReference type="GO" id="GO:0006271">
    <property type="term" value="P:DNA strand elongation involved in DNA replication"/>
    <property type="evidence" value="ECO:0007669"/>
    <property type="project" value="TreeGrafter"/>
</dbReference>
<dbReference type="GO" id="GO:0005737">
    <property type="term" value="C:cytoplasm"/>
    <property type="evidence" value="ECO:0007669"/>
    <property type="project" value="UniProtKB-SubCell"/>
</dbReference>
<evidence type="ECO:0000313" key="15">
    <source>
        <dbReference type="EMBL" id="QLY40461.1"/>
    </source>
</evidence>
<dbReference type="Pfam" id="PF02768">
    <property type="entry name" value="DNA_pol3_beta_3"/>
    <property type="match status" value="1"/>
</dbReference>
<keyword evidence="6 11" id="KW-0808">Transferase</keyword>
<gene>
    <name evidence="15" type="primary">dnaN</name>
    <name evidence="15" type="ORF">HF295_06200</name>
</gene>
<sequence>MNFSINTDVLLNNLMISQKALSTKTPAPYLQGIKLEVYDNEMVMLTSNSDISIKISIKDESLNIEEEGQILIPGKIFFEFIRKLDKGIVEFSVVDNNVLKITSNHTDLSLNLLNVDDYPSIDFNLVDGPIKLESKVMKSVIKQTTFATSSIENRPILTGVNIKVENDELTAIATDSFRLSQKKIKTTKNYEKMNVVIPGRSLDELHKILELDLEEILLHLDKKSIIFEYGNILFKSRLLDGSFPETSRLIPNEFPITLKFKASDLAVAVERASLLSVRDSISSIVKLNLKPNHEVEITSNSPEIGKVVEDIEPLDCQTSTSLKIAFSSRYFLDALKTFEGQEVYVKFTGEIRPFIIESDKDSGLIQLILPVRTE</sequence>
<evidence type="ECO:0000259" key="13">
    <source>
        <dbReference type="Pfam" id="PF02767"/>
    </source>
</evidence>
<dbReference type="InterPro" id="IPR022637">
    <property type="entry name" value="DNA_polIII_beta_cen"/>
</dbReference>
<organism evidence="15 16">
    <name type="scientific">Hujiaoplasma nucleasis</name>
    <dbReference type="NCBI Taxonomy" id="2725268"/>
    <lineage>
        <taxon>Bacteria</taxon>
        <taxon>Bacillati</taxon>
        <taxon>Mycoplasmatota</taxon>
        <taxon>Mollicutes</taxon>
        <taxon>Candidatus Izemoplasmatales</taxon>
        <taxon>Hujiaoplasmataceae</taxon>
        <taxon>Hujiaoplasma</taxon>
    </lineage>
</organism>
<dbReference type="AlphaFoldDB" id="A0A7L6N4H3"/>
<dbReference type="EMBL" id="CP051151">
    <property type="protein sequence ID" value="QLY40461.1"/>
    <property type="molecule type" value="Genomic_DNA"/>
</dbReference>
<dbReference type="InterPro" id="IPR022634">
    <property type="entry name" value="DNA_polIII_beta_N"/>
</dbReference>
<feature type="domain" description="DNA polymerase III beta sliding clamp C-terminal" evidence="14">
    <location>
        <begin position="248"/>
        <end position="372"/>
    </location>
</feature>
<dbReference type="RefSeq" id="WP_312031299.1">
    <property type="nucleotide sequence ID" value="NZ_CP051151.1"/>
</dbReference>
<evidence type="ECO:0000259" key="14">
    <source>
        <dbReference type="Pfam" id="PF02768"/>
    </source>
</evidence>
<dbReference type="SUPFAM" id="SSF55979">
    <property type="entry name" value="DNA clamp"/>
    <property type="match status" value="3"/>
</dbReference>
<dbReference type="PIRSF" id="PIRSF000804">
    <property type="entry name" value="DNA_pol_III_b"/>
    <property type="match status" value="1"/>
</dbReference>
<evidence type="ECO:0000256" key="2">
    <source>
        <dbReference type="ARBA" id="ARBA00004496"/>
    </source>
</evidence>
<keyword evidence="5 11" id="KW-0963">Cytoplasm</keyword>
<comment type="similarity">
    <text evidence="3 11">Belongs to the beta sliding clamp family.</text>
</comment>
<name>A0A7L6N4H3_9MOLU</name>
<dbReference type="KEGG" id="tbk:HF295_06200"/>
<evidence type="ECO:0000256" key="4">
    <source>
        <dbReference type="ARBA" id="ARBA00011400"/>
    </source>
</evidence>
<accession>A0A7L6N4H3</accession>
<evidence type="ECO:0000313" key="16">
    <source>
        <dbReference type="Proteomes" id="UP000512167"/>
    </source>
</evidence>
<dbReference type="SMART" id="SM00480">
    <property type="entry name" value="POL3Bc"/>
    <property type="match status" value="1"/>
</dbReference>
<evidence type="ECO:0000256" key="8">
    <source>
        <dbReference type="ARBA" id="ARBA00022705"/>
    </source>
</evidence>
<keyword evidence="16" id="KW-1185">Reference proteome</keyword>
<dbReference type="PANTHER" id="PTHR30478:SF0">
    <property type="entry name" value="BETA SLIDING CLAMP"/>
    <property type="match status" value="1"/>
</dbReference>
<dbReference type="GO" id="GO:0008408">
    <property type="term" value="F:3'-5' exonuclease activity"/>
    <property type="evidence" value="ECO:0007669"/>
    <property type="project" value="InterPro"/>
</dbReference>
<evidence type="ECO:0000259" key="12">
    <source>
        <dbReference type="Pfam" id="PF00712"/>
    </source>
</evidence>
<keyword evidence="8 11" id="KW-0235">DNA replication</keyword>
<keyword evidence="9 11" id="KW-0239">DNA-directed DNA polymerase</keyword>
<comment type="subunit">
    <text evidence="4">Forms a ring-shaped head-to-tail homodimer around DNA which binds and tethers DNA polymerases and other proteins to the DNA. The DNA replisome complex has a single clamp-loading complex (3 tau and 1 each of delta, delta', psi and chi subunits) which binds 3 Pol III cores (1 core on the leading strand and 2 on the lagging strand) each with a beta sliding clamp dimer. Additional proteins in the replisome are other copies of gamma, psi and chi, Ssb, DNA helicase and RNA primase.</text>
</comment>
<dbReference type="InterPro" id="IPR022635">
    <property type="entry name" value="DNA_polIII_beta_C"/>
</dbReference>